<dbReference type="GO" id="GO:0006281">
    <property type="term" value="P:DNA repair"/>
    <property type="evidence" value="ECO:0007669"/>
    <property type="project" value="InterPro"/>
</dbReference>
<dbReference type="InterPro" id="IPR047854">
    <property type="entry name" value="RFC_lid"/>
</dbReference>
<dbReference type="GO" id="GO:0016887">
    <property type="term" value="F:ATP hydrolysis activity"/>
    <property type="evidence" value="ECO:0007669"/>
    <property type="project" value="InterPro"/>
</dbReference>
<dbReference type="Pfam" id="PF00004">
    <property type="entry name" value="AAA"/>
    <property type="match status" value="1"/>
</dbReference>
<evidence type="ECO:0000256" key="5">
    <source>
        <dbReference type="ARBA" id="ARBA00022741"/>
    </source>
</evidence>
<evidence type="ECO:0000256" key="1">
    <source>
        <dbReference type="ARBA" id="ARBA00004123"/>
    </source>
</evidence>
<dbReference type="PANTHER" id="PTHR23389:SF6">
    <property type="entry name" value="REPLICATION FACTOR C SUBUNIT 1"/>
    <property type="match status" value="1"/>
</dbReference>
<dbReference type="GO" id="GO:0006260">
    <property type="term" value="P:DNA replication"/>
    <property type="evidence" value="ECO:0007669"/>
    <property type="project" value="UniProtKB-KW"/>
</dbReference>
<dbReference type="FunFam" id="3.40.50.300:FF:000395">
    <property type="entry name" value="Replication factor C subunit 1"/>
    <property type="match status" value="1"/>
</dbReference>
<dbReference type="InterPro" id="IPR003959">
    <property type="entry name" value="ATPase_AAA_core"/>
</dbReference>
<keyword evidence="6" id="KW-0067">ATP-binding</keyword>
<dbReference type="Pfam" id="PF00533">
    <property type="entry name" value="BRCT"/>
    <property type="match status" value="1"/>
</dbReference>
<evidence type="ECO:0000256" key="6">
    <source>
        <dbReference type="ARBA" id="ARBA00022840"/>
    </source>
</evidence>
<dbReference type="InterPro" id="IPR036420">
    <property type="entry name" value="BRCT_dom_sf"/>
</dbReference>
<comment type="similarity">
    <text evidence="2">Belongs to the activator 1 large subunit family.</text>
</comment>
<dbReference type="Pfam" id="PF08519">
    <property type="entry name" value="RFC1"/>
    <property type="match status" value="1"/>
</dbReference>
<dbReference type="Gene3D" id="1.20.272.10">
    <property type="match status" value="1"/>
</dbReference>
<evidence type="ECO:0000256" key="7">
    <source>
        <dbReference type="ARBA" id="ARBA00023242"/>
    </source>
</evidence>
<feature type="compositionally biased region" description="Low complexity" evidence="8">
    <location>
        <begin position="674"/>
        <end position="689"/>
    </location>
</feature>
<dbReference type="GO" id="GO:0005663">
    <property type="term" value="C:DNA replication factor C complex"/>
    <property type="evidence" value="ECO:0007669"/>
    <property type="project" value="InterPro"/>
</dbReference>
<dbReference type="InterPro" id="IPR001357">
    <property type="entry name" value="BRCT_dom"/>
</dbReference>
<evidence type="ECO:0000313" key="11">
    <source>
        <dbReference type="EMBL" id="KAJ8609750.1"/>
    </source>
</evidence>
<dbReference type="Gene3D" id="1.10.8.60">
    <property type="match status" value="1"/>
</dbReference>
<evidence type="ECO:0000256" key="3">
    <source>
        <dbReference type="ARBA" id="ARBA00020401"/>
    </source>
</evidence>
<feature type="region of interest" description="Disordered" evidence="8">
    <location>
        <begin position="1"/>
        <end position="40"/>
    </location>
</feature>
<feature type="compositionally biased region" description="Polar residues" evidence="8">
    <location>
        <begin position="16"/>
        <end position="29"/>
    </location>
</feature>
<proteinExistence type="inferred from homology"/>
<dbReference type="GO" id="GO:0003677">
    <property type="term" value="F:DNA binding"/>
    <property type="evidence" value="ECO:0007669"/>
    <property type="project" value="InterPro"/>
</dbReference>
<keyword evidence="12" id="KW-1185">Reference proteome</keyword>
<dbReference type="InterPro" id="IPR012178">
    <property type="entry name" value="RFC1"/>
</dbReference>
<evidence type="ECO:0000256" key="4">
    <source>
        <dbReference type="ARBA" id="ARBA00022705"/>
    </source>
</evidence>
<dbReference type="SMART" id="SM00382">
    <property type="entry name" value="AAA"/>
    <property type="match status" value="1"/>
</dbReference>
<dbReference type="InterPro" id="IPR008921">
    <property type="entry name" value="DNA_pol3_clamp-load_cplx_C"/>
</dbReference>
<dbReference type="PIRSF" id="PIRSF036578">
    <property type="entry name" value="RFC1"/>
    <property type="match status" value="1"/>
</dbReference>
<dbReference type="Gene3D" id="3.40.50.300">
    <property type="entry name" value="P-loop containing nucleotide triphosphate hydrolases"/>
    <property type="match status" value="1"/>
</dbReference>
<accession>A0AAD7UK09</accession>
<dbReference type="InterPro" id="IPR027417">
    <property type="entry name" value="P-loop_NTPase"/>
</dbReference>
<dbReference type="AlphaFoldDB" id="A0AAD7UK09"/>
<dbReference type="InterPro" id="IPR003593">
    <property type="entry name" value="AAA+_ATPase"/>
</dbReference>
<reference evidence="11" key="1">
    <citation type="submission" date="2023-01" db="EMBL/GenBank/DDBJ databases">
        <title>Metagenome sequencing of chrysophaentin producing Chrysophaeum taylorii.</title>
        <authorList>
            <person name="Davison J."/>
            <person name="Bewley C."/>
        </authorList>
    </citation>
    <scope>NUCLEOTIDE SEQUENCE</scope>
    <source>
        <strain evidence="11">NIES-1699</strain>
    </source>
</reference>
<dbReference type="EMBL" id="JAQMWT010000133">
    <property type="protein sequence ID" value="KAJ8609750.1"/>
    <property type="molecule type" value="Genomic_DNA"/>
</dbReference>
<keyword evidence="5" id="KW-0547">Nucleotide-binding</keyword>
<keyword evidence="7" id="KW-0539">Nucleus</keyword>
<dbReference type="SUPFAM" id="SSF52113">
    <property type="entry name" value="BRCT domain"/>
    <property type="match status" value="1"/>
</dbReference>
<feature type="domain" description="BRCT" evidence="9">
    <location>
        <begin position="64"/>
        <end position="151"/>
    </location>
</feature>
<feature type="compositionally biased region" description="Acidic residues" evidence="8">
    <location>
        <begin position="638"/>
        <end position="656"/>
    </location>
</feature>
<organism evidence="11 12">
    <name type="scientific">Chrysophaeum taylorii</name>
    <dbReference type="NCBI Taxonomy" id="2483200"/>
    <lineage>
        <taxon>Eukaryota</taxon>
        <taxon>Sar</taxon>
        <taxon>Stramenopiles</taxon>
        <taxon>Ochrophyta</taxon>
        <taxon>Pelagophyceae</taxon>
        <taxon>Pelagomonadales</taxon>
        <taxon>Pelagomonadaceae</taxon>
        <taxon>Chrysophaeum</taxon>
    </lineage>
</organism>
<dbReference type="CDD" id="cd17748">
    <property type="entry name" value="BRCT_DNA_ligase_like"/>
    <property type="match status" value="1"/>
</dbReference>
<dbReference type="PANTHER" id="PTHR23389">
    <property type="entry name" value="CHROMOSOME TRANSMISSION FIDELITY FACTOR 18"/>
    <property type="match status" value="1"/>
</dbReference>
<evidence type="ECO:0000259" key="9">
    <source>
        <dbReference type="SMART" id="SM00292"/>
    </source>
</evidence>
<evidence type="ECO:0000256" key="8">
    <source>
        <dbReference type="SAM" id="MobiDB-lite"/>
    </source>
</evidence>
<dbReference type="InterPro" id="IPR013725">
    <property type="entry name" value="DNA_replication_fac_RFC1_C"/>
</dbReference>
<evidence type="ECO:0000259" key="10">
    <source>
        <dbReference type="SMART" id="SM00382"/>
    </source>
</evidence>
<protein>
    <recommendedName>
        <fullName evidence="3">Replication factor C subunit 1</fullName>
    </recommendedName>
</protein>
<gene>
    <name evidence="11" type="ORF">CTAYLR_009246</name>
</gene>
<dbReference type="SUPFAM" id="SSF48019">
    <property type="entry name" value="post-AAA+ oligomerization domain-like"/>
    <property type="match status" value="1"/>
</dbReference>
<dbReference type="GO" id="GO:0005524">
    <property type="term" value="F:ATP binding"/>
    <property type="evidence" value="ECO:0007669"/>
    <property type="project" value="UniProtKB-KW"/>
</dbReference>
<evidence type="ECO:0000313" key="12">
    <source>
        <dbReference type="Proteomes" id="UP001230188"/>
    </source>
</evidence>
<dbReference type="Gene3D" id="3.40.50.10190">
    <property type="entry name" value="BRCT domain"/>
    <property type="match status" value="1"/>
</dbReference>
<feature type="region of interest" description="Disordered" evidence="8">
    <location>
        <begin position="633"/>
        <end position="702"/>
    </location>
</feature>
<evidence type="ECO:0000256" key="2">
    <source>
        <dbReference type="ARBA" id="ARBA00006116"/>
    </source>
</evidence>
<dbReference type="CDD" id="cd18140">
    <property type="entry name" value="HLD_clamp_RFC"/>
    <property type="match status" value="1"/>
</dbReference>
<keyword evidence="4" id="KW-0235">DNA replication</keyword>
<dbReference type="CDD" id="cd00009">
    <property type="entry name" value="AAA"/>
    <property type="match status" value="1"/>
</dbReference>
<dbReference type="GO" id="GO:0003689">
    <property type="term" value="F:DNA clamp loader activity"/>
    <property type="evidence" value="ECO:0007669"/>
    <property type="project" value="InterPro"/>
</dbReference>
<dbReference type="Proteomes" id="UP001230188">
    <property type="component" value="Unassembled WGS sequence"/>
</dbReference>
<comment type="caution">
    <text evidence="11">The sequence shown here is derived from an EMBL/GenBank/DDBJ whole genome shotgun (WGS) entry which is preliminary data.</text>
</comment>
<feature type="domain" description="AAA+ ATPase" evidence="10">
    <location>
        <begin position="213"/>
        <end position="334"/>
    </location>
</feature>
<dbReference type="Pfam" id="PF25361">
    <property type="entry name" value="AAA_lid_RFC1"/>
    <property type="match status" value="1"/>
</dbReference>
<dbReference type="SUPFAM" id="SSF52540">
    <property type="entry name" value="P-loop containing nucleoside triphosphate hydrolases"/>
    <property type="match status" value="1"/>
</dbReference>
<comment type="subcellular location">
    <subcellularLocation>
        <location evidence="1">Nucleus</location>
    </subcellularLocation>
</comment>
<dbReference type="GO" id="GO:0005634">
    <property type="term" value="C:nucleus"/>
    <property type="evidence" value="ECO:0007669"/>
    <property type="project" value="UniProtKB-SubCell"/>
</dbReference>
<name>A0AAD7UK09_9STRA</name>
<sequence>MADIRSFFGKKKKRSTQSVLDLTGETSSSEGAECVEEEEKPAAKKAKAAKAGEEKKEVSVSAALKKKKVLSFVFTGVLSISRDDAEAMAKSKGCRVVGSVSGRTDYLVAGTALEDGRPVAEGSKHQAAREKGVRIIGETEFREVLDSIVERRPVSVVAAVPKSSAQSWADKYRPKTAKDLLGNGDVAKKLKSWLESWAQCHIHGTKKLAPPLNQRAALLSGPPGIGKTTMATIVAAACGFRVVEMNASDSRSKKSFGALSFDSLSVVASKQQKCVIMDEVDGMSSGDRGGSRELARTIRTAKNPIVCICNDRQAPKIRSLANSCVDLRLKRPMKATIAKRLVQIAGREGLDLEQNAAELLAESCGNDIRQCLTALQMWGISSYDEMRSKLKKINKDAVLRATAFDGAKMILSDVERKTLAERAEAYFIDYNLCPLLVQENYVSAAANAKCGQAEKMDRLAAAAECLSDADAIEKRIRSDQAWSLLTTQAAFVVRAGVEINGMCVNPNFPSWFGKNSTTGKNYRLCSELATHLSSKISAARAAIRLDYLHSLLEYCGGPVLNGDVETTISRLDDYGLSRDDLLESMCDLSLSGFAKSLKSLDAKAKTAFTKEYNKGRHTSQALNDQQVAVVKKKKRTEFEDDDDDPDDDPDDDDDVEAKERDLARQFVAAKKQKTSSSSSSSSKPAAAKKPAVRPKTDFFKNK</sequence>
<dbReference type="SMART" id="SM00292">
    <property type="entry name" value="BRCT"/>
    <property type="match status" value="1"/>
</dbReference>